<organism evidence="1 3">
    <name type="scientific">Neospora caninum (strain Liverpool)</name>
    <dbReference type="NCBI Taxonomy" id="572307"/>
    <lineage>
        <taxon>Eukaryota</taxon>
        <taxon>Sar</taxon>
        <taxon>Alveolata</taxon>
        <taxon>Apicomplexa</taxon>
        <taxon>Conoidasida</taxon>
        <taxon>Coccidia</taxon>
        <taxon>Eucoccidiorida</taxon>
        <taxon>Eimeriorina</taxon>
        <taxon>Sarcocystidae</taxon>
        <taxon>Neospora</taxon>
    </lineage>
</organism>
<reference evidence="1" key="2">
    <citation type="submission" date="2011-03" db="EMBL/GenBank/DDBJ databases">
        <title>Comparative genomics and transcriptomics of Neospora caninum and Toxoplasma gondii.</title>
        <authorList>
            <person name="Reid A.J."/>
            <person name="Sohal A."/>
            <person name="Harris D."/>
            <person name="Quail M."/>
            <person name="Sanders M."/>
            <person name="Berriman M."/>
            <person name="Wastling J.M."/>
            <person name="Pain A."/>
        </authorList>
    </citation>
    <scope>NUCLEOTIDE SEQUENCE</scope>
    <source>
        <strain evidence="1">Liverpool</strain>
    </source>
</reference>
<dbReference type="SUPFAM" id="SSF56784">
    <property type="entry name" value="HAD-like"/>
    <property type="match status" value="1"/>
</dbReference>
<evidence type="ECO:0000313" key="2">
    <source>
        <dbReference type="EMBL" id="CEL64146.1"/>
    </source>
</evidence>
<dbReference type="VEuPathDB" id="ToxoDB:NCLIV_000640"/>
<dbReference type="GeneID" id="13445748"/>
<dbReference type="InterPro" id="IPR036412">
    <property type="entry name" value="HAD-like_sf"/>
</dbReference>
<reference evidence="1" key="1">
    <citation type="submission" date="2011-02" db="EMBL/GenBank/DDBJ databases">
        <authorList>
            <person name="Aslett M."/>
        </authorList>
    </citation>
    <scope>NUCLEOTIDE SEQUENCE</scope>
    <source>
        <strain evidence="1">Liverpool</strain>
    </source>
</reference>
<dbReference type="OMA" id="TEWIRSA"/>
<name>F0V775_NEOCL</name>
<gene>
    <name evidence="2" type="ORF">BN1204_000640</name>
    <name evidence="1" type="ORF">NCLIV_000640</name>
</gene>
<dbReference type="EMBL" id="FR823380">
    <property type="protein sequence ID" value="CBZ49566.1"/>
    <property type="molecule type" value="Genomic_DNA"/>
</dbReference>
<dbReference type="Proteomes" id="UP000007494">
    <property type="component" value="Chromosome Ia"/>
</dbReference>
<dbReference type="EMBL" id="LN714474">
    <property type="protein sequence ID" value="CEL64146.1"/>
    <property type="molecule type" value="Genomic_DNA"/>
</dbReference>
<evidence type="ECO:0000313" key="1">
    <source>
        <dbReference type="EMBL" id="CBZ49566.1"/>
    </source>
</evidence>
<dbReference type="PANTHER" id="PTHR38899">
    <property type="entry name" value="DOMAIN OOKINETE PROTEIN, PUTATIVE-RELATED"/>
    <property type="match status" value="1"/>
</dbReference>
<reference evidence="3" key="3">
    <citation type="journal article" date="2012" name="PLoS Pathog.">
        <title>Comparative genomics of the apicomplexan parasites Toxoplasma gondii and Neospora caninum: Coccidia differing in host range and transmission strategy.</title>
        <authorList>
            <person name="Reid A.J."/>
            <person name="Vermont S.J."/>
            <person name="Cotton J.A."/>
            <person name="Harris D."/>
            <person name="Hill-Cawthorne G.A."/>
            <person name="Konen-Waisman S."/>
            <person name="Latham S.M."/>
            <person name="Mourier T."/>
            <person name="Norton R."/>
            <person name="Quail M.A."/>
            <person name="Sanders M."/>
            <person name="Shanmugam D."/>
            <person name="Sohal A."/>
            <person name="Wasmuth J.D."/>
            <person name="Brunk B."/>
            <person name="Grigg M.E."/>
            <person name="Howard J.C."/>
            <person name="Parkinson J."/>
            <person name="Roos D.S."/>
            <person name="Trees A.J."/>
            <person name="Berriman M."/>
            <person name="Pain A."/>
            <person name="Wastling J.M."/>
        </authorList>
    </citation>
    <scope>NUCLEOTIDE SEQUENCE [LARGE SCALE GENOMIC DNA]</scope>
    <source>
        <strain evidence="3">Liverpool</strain>
    </source>
</reference>
<evidence type="ECO:0000313" key="3">
    <source>
        <dbReference type="Proteomes" id="UP000007494"/>
    </source>
</evidence>
<dbReference type="InterPro" id="IPR023214">
    <property type="entry name" value="HAD_sf"/>
</dbReference>
<dbReference type="OrthoDB" id="420410at2759"/>
<dbReference type="RefSeq" id="XP_003879601.1">
    <property type="nucleotide sequence ID" value="XM_003879552.1"/>
</dbReference>
<dbReference type="Gene3D" id="3.40.50.1000">
    <property type="entry name" value="HAD superfamily/HAD-like"/>
    <property type="match status" value="1"/>
</dbReference>
<dbReference type="PANTHER" id="PTHR38899:SF1">
    <property type="entry name" value="PROTEIN KINASE"/>
    <property type="match status" value="1"/>
</dbReference>
<dbReference type="InParanoid" id="F0V775"/>
<sequence>MLVAGSMLLTLSRKCPASGNMGASASVAMLPGQSSVSKTVACRHWDNLERSDLSTPAPAVESETCSLGQESDDSDASCDTWDTTTGFAHPLPVSPKSVDRTSTVFIFDLDDTLIPTEWIRSSYAAQKEDGRTAGEVYQAILEEINLRTRSELVPHIMKALRKAKSFCNTVAIVTNARSPRWLGVFESMFPEVVQLLNEEEIPIIRSCPQGREPNIYESAAYFSYWMNAKKRKFEEVIRRHHESMPGAALKRVDLISIGDNDFEEYAATNLALESPQSVRFAKVVRCRPGLAPEHFLAQLRAIQRAIDCVFMEKSPREATLVGNGVTYRIHGTPSLKTLPSQMQCGPQHGA</sequence>
<keyword evidence="3" id="KW-1185">Reference proteome</keyword>
<accession>F0V775</accession>
<protein>
    <submittedName>
        <fullName evidence="1">Uncharacterized protein</fullName>
    </submittedName>
</protein>
<dbReference type="eggNOG" id="ENOG502S7U8">
    <property type="taxonomic scope" value="Eukaryota"/>
</dbReference>
<reference evidence="2" key="4">
    <citation type="journal article" date="2015" name="PLoS ONE">
        <title>Comprehensive Evaluation of Toxoplasma gondii VEG and Neospora caninum LIV Genomes with Tachyzoite Stage Transcriptome and Proteome Defines Novel Transcript Features.</title>
        <authorList>
            <person name="Ramaprasad A."/>
            <person name="Mourier T."/>
            <person name="Naeem R."/>
            <person name="Malas T.B."/>
            <person name="Moussa E."/>
            <person name="Panigrahi A."/>
            <person name="Vermont S.J."/>
            <person name="Otto T.D."/>
            <person name="Wastling J."/>
            <person name="Pain A."/>
        </authorList>
    </citation>
    <scope>NUCLEOTIDE SEQUENCE</scope>
    <source>
        <strain evidence="2">Liverpool</strain>
    </source>
</reference>
<dbReference type="AlphaFoldDB" id="F0V775"/>
<proteinExistence type="predicted"/>